<keyword evidence="2" id="KW-0808">Transferase</keyword>
<dbReference type="RefSeq" id="WP_089355833.1">
    <property type="nucleotide sequence ID" value="NZ_FZPD01000002.1"/>
</dbReference>
<dbReference type="SUPFAM" id="SSF56112">
    <property type="entry name" value="Protein kinase-like (PK-like)"/>
    <property type="match status" value="1"/>
</dbReference>
<organism evidence="2 3">
    <name type="scientific">Ekhidna lutea</name>
    <dbReference type="NCBI Taxonomy" id="447679"/>
    <lineage>
        <taxon>Bacteria</taxon>
        <taxon>Pseudomonadati</taxon>
        <taxon>Bacteroidota</taxon>
        <taxon>Cytophagia</taxon>
        <taxon>Cytophagales</taxon>
        <taxon>Reichenbachiellaceae</taxon>
        <taxon>Ekhidna</taxon>
    </lineage>
</organism>
<dbReference type="InterPro" id="IPR015897">
    <property type="entry name" value="CHK_kinase-like"/>
</dbReference>
<accession>A0A239GZW0</accession>
<proteinExistence type="predicted"/>
<gene>
    <name evidence="2" type="ORF">SAMN05421640_1071</name>
</gene>
<dbReference type="EMBL" id="FZPD01000002">
    <property type="protein sequence ID" value="SNS74328.1"/>
    <property type="molecule type" value="Genomic_DNA"/>
</dbReference>
<dbReference type="OrthoDB" id="9769860at2"/>
<dbReference type="AlphaFoldDB" id="A0A239GZW0"/>
<dbReference type="Gene3D" id="3.90.1200.10">
    <property type="match status" value="1"/>
</dbReference>
<dbReference type="InterPro" id="IPR004119">
    <property type="entry name" value="EcKL"/>
</dbReference>
<reference evidence="2 3" key="1">
    <citation type="submission" date="2017-06" db="EMBL/GenBank/DDBJ databases">
        <authorList>
            <person name="Kim H.J."/>
            <person name="Triplett B.A."/>
        </authorList>
    </citation>
    <scope>NUCLEOTIDE SEQUENCE [LARGE SCALE GENOMIC DNA]</scope>
    <source>
        <strain evidence="2 3">DSM 19307</strain>
    </source>
</reference>
<dbReference type="Pfam" id="PF02958">
    <property type="entry name" value="EcKL"/>
    <property type="match status" value="2"/>
</dbReference>
<dbReference type="Proteomes" id="UP000198393">
    <property type="component" value="Unassembled WGS sequence"/>
</dbReference>
<evidence type="ECO:0000313" key="2">
    <source>
        <dbReference type="EMBL" id="SNS74328.1"/>
    </source>
</evidence>
<evidence type="ECO:0000259" key="1">
    <source>
        <dbReference type="SMART" id="SM00587"/>
    </source>
</evidence>
<dbReference type="PANTHER" id="PTHR11012">
    <property type="entry name" value="PROTEIN KINASE-LIKE DOMAIN-CONTAINING"/>
    <property type="match status" value="1"/>
</dbReference>
<evidence type="ECO:0000313" key="3">
    <source>
        <dbReference type="Proteomes" id="UP000198393"/>
    </source>
</evidence>
<keyword evidence="3" id="KW-1185">Reference proteome</keyword>
<dbReference type="InterPro" id="IPR011009">
    <property type="entry name" value="Kinase-like_dom_sf"/>
</dbReference>
<dbReference type="SMART" id="SM00587">
    <property type="entry name" value="CHK"/>
    <property type="match status" value="1"/>
</dbReference>
<dbReference type="GO" id="GO:0016301">
    <property type="term" value="F:kinase activity"/>
    <property type="evidence" value="ECO:0007669"/>
    <property type="project" value="UniProtKB-KW"/>
</dbReference>
<name>A0A239GZW0_EKHLU</name>
<dbReference type="PANTHER" id="PTHR11012:SF30">
    <property type="entry name" value="PROTEIN KINASE-LIKE DOMAIN-CONTAINING"/>
    <property type="match status" value="1"/>
</dbReference>
<sequence>MQQIQEVILNNTEASAILSVQSVQSLWSEYGGIKRYFLEGGKYKSVIVKHIQFPAKPHHPKGWSTPLSHQRKLKSYQVECQWYRHYSQYTNEHSKIPQCHQIIEEESELLLLMEDLDASGYSIRPDIESVNLIHVKTCLSWLAHFHATFMGTEPEGLWPTGSYWHLDTRPDELARMENITLKNAAKQIDDRLKNALFQTLVHGDAKLANFCFSNEVSVAAVDFQYIGKGCGMKDVAYFISSCFDEAQCETYEDELLNHYFNQLQISLDKNIDFQLVKKEWMGLYKYAWADFYRFLDGWNPGHWKMHGYSERLAQEVLDEVSIK</sequence>
<keyword evidence="2" id="KW-0418">Kinase</keyword>
<protein>
    <submittedName>
        <fullName evidence="2">Ecdysteroid kinase</fullName>
    </submittedName>
</protein>
<feature type="domain" description="CHK kinase-like" evidence="1">
    <location>
        <begin position="111"/>
        <end position="269"/>
    </location>
</feature>